<dbReference type="STRING" id="981085.W9RUF8"/>
<dbReference type="GO" id="GO:0051225">
    <property type="term" value="P:spindle assembly"/>
    <property type="evidence" value="ECO:0007669"/>
    <property type="project" value="TreeGrafter"/>
</dbReference>
<keyword evidence="3 4" id="KW-0206">Cytoskeleton</keyword>
<keyword evidence="1 4" id="KW-0963">Cytoplasm</keyword>
<dbReference type="GO" id="GO:0043015">
    <property type="term" value="F:gamma-tubulin binding"/>
    <property type="evidence" value="ECO:0007669"/>
    <property type="project" value="InterPro"/>
</dbReference>
<keyword evidence="8" id="KW-1185">Reference proteome</keyword>
<dbReference type="GO" id="GO:0000278">
    <property type="term" value="P:mitotic cell cycle"/>
    <property type="evidence" value="ECO:0007669"/>
    <property type="project" value="TreeGrafter"/>
</dbReference>
<comment type="subcellular location">
    <subcellularLocation>
        <location evidence="4">Cytoplasm</location>
        <location evidence="4">Cytoskeleton</location>
        <location evidence="4">Microtubule organizing center</location>
    </subcellularLocation>
</comment>
<dbReference type="GO" id="GO:0051321">
    <property type="term" value="P:meiotic cell cycle"/>
    <property type="evidence" value="ECO:0007669"/>
    <property type="project" value="TreeGrafter"/>
</dbReference>
<evidence type="ECO:0000313" key="7">
    <source>
        <dbReference type="EMBL" id="EXB73282.1"/>
    </source>
</evidence>
<comment type="similarity">
    <text evidence="4">Belongs to the TUBGCP family.</text>
</comment>
<evidence type="ECO:0000259" key="6">
    <source>
        <dbReference type="Pfam" id="PF17681"/>
    </source>
</evidence>
<protein>
    <recommendedName>
        <fullName evidence="4">Gamma-tubulin complex component</fullName>
    </recommendedName>
</protein>
<dbReference type="InterPro" id="IPR041470">
    <property type="entry name" value="GCP_N"/>
</dbReference>
<comment type="function">
    <text evidence="4">Component of the gamma-tubulin ring complex (gTuRC) which mediates microtubule nucleation.</text>
</comment>
<gene>
    <name evidence="7" type="ORF">L484_009360</name>
</gene>
<dbReference type="PANTHER" id="PTHR19302">
    <property type="entry name" value="GAMMA TUBULIN COMPLEX PROTEIN"/>
    <property type="match status" value="1"/>
</dbReference>
<dbReference type="GO" id="GO:0031122">
    <property type="term" value="P:cytoplasmic microtubule organization"/>
    <property type="evidence" value="ECO:0007669"/>
    <property type="project" value="TreeGrafter"/>
</dbReference>
<dbReference type="GO" id="GO:0000930">
    <property type="term" value="C:gamma-tubulin complex"/>
    <property type="evidence" value="ECO:0007669"/>
    <property type="project" value="TreeGrafter"/>
</dbReference>
<proteinExistence type="inferred from homology"/>
<dbReference type="Pfam" id="PF17681">
    <property type="entry name" value="GCP_N_terminal"/>
    <property type="match status" value="1"/>
</dbReference>
<dbReference type="PANTHER" id="PTHR19302:SF70">
    <property type="entry name" value="GAMMA-TUBULIN COMPLEX COMPONENT 6"/>
    <property type="match status" value="1"/>
</dbReference>
<dbReference type="EMBL" id="KE344637">
    <property type="protein sequence ID" value="EXB73282.1"/>
    <property type="molecule type" value="Genomic_DNA"/>
</dbReference>
<name>W9RUF8_9ROSA</name>
<keyword evidence="2 4" id="KW-0493">Microtubule</keyword>
<organism evidence="7 8">
    <name type="scientific">Morus notabilis</name>
    <dbReference type="NCBI Taxonomy" id="981085"/>
    <lineage>
        <taxon>Eukaryota</taxon>
        <taxon>Viridiplantae</taxon>
        <taxon>Streptophyta</taxon>
        <taxon>Embryophyta</taxon>
        <taxon>Tracheophyta</taxon>
        <taxon>Spermatophyta</taxon>
        <taxon>Magnoliopsida</taxon>
        <taxon>eudicotyledons</taxon>
        <taxon>Gunneridae</taxon>
        <taxon>Pentapetalae</taxon>
        <taxon>rosids</taxon>
        <taxon>fabids</taxon>
        <taxon>Rosales</taxon>
        <taxon>Moraceae</taxon>
        <taxon>Moreae</taxon>
        <taxon>Morus</taxon>
    </lineage>
</organism>
<evidence type="ECO:0000256" key="3">
    <source>
        <dbReference type="ARBA" id="ARBA00023212"/>
    </source>
</evidence>
<evidence type="ECO:0000313" key="8">
    <source>
        <dbReference type="Proteomes" id="UP000030645"/>
    </source>
</evidence>
<evidence type="ECO:0000256" key="1">
    <source>
        <dbReference type="ARBA" id="ARBA00022490"/>
    </source>
</evidence>
<feature type="compositionally biased region" description="Low complexity" evidence="5">
    <location>
        <begin position="27"/>
        <end position="46"/>
    </location>
</feature>
<evidence type="ECO:0000256" key="4">
    <source>
        <dbReference type="RuleBase" id="RU363050"/>
    </source>
</evidence>
<dbReference type="InterPro" id="IPR007259">
    <property type="entry name" value="GCP"/>
</dbReference>
<evidence type="ECO:0000256" key="5">
    <source>
        <dbReference type="SAM" id="MobiDB-lite"/>
    </source>
</evidence>
<dbReference type="GO" id="GO:0051011">
    <property type="term" value="F:microtubule minus-end binding"/>
    <property type="evidence" value="ECO:0007669"/>
    <property type="project" value="TreeGrafter"/>
</dbReference>
<accession>W9RUF8</accession>
<dbReference type="GO" id="GO:0007020">
    <property type="term" value="P:microtubule nucleation"/>
    <property type="evidence" value="ECO:0007669"/>
    <property type="project" value="InterPro"/>
</dbReference>
<dbReference type="GO" id="GO:0005874">
    <property type="term" value="C:microtubule"/>
    <property type="evidence" value="ECO:0007669"/>
    <property type="project" value="UniProtKB-KW"/>
</dbReference>
<dbReference type="AlphaFoldDB" id="W9RUF8"/>
<reference evidence="8" key="1">
    <citation type="submission" date="2013-01" db="EMBL/GenBank/DDBJ databases">
        <title>Draft Genome Sequence of a Mulberry Tree, Morus notabilis C.K. Schneid.</title>
        <authorList>
            <person name="He N."/>
            <person name="Zhao S."/>
        </authorList>
    </citation>
    <scope>NUCLEOTIDE SEQUENCE</scope>
</reference>
<dbReference type="eggNOG" id="KOG2000">
    <property type="taxonomic scope" value="Eukaryota"/>
</dbReference>
<dbReference type="GO" id="GO:0000922">
    <property type="term" value="C:spindle pole"/>
    <property type="evidence" value="ECO:0007669"/>
    <property type="project" value="InterPro"/>
</dbReference>
<sequence length="874" mass="97982">MAVDSNFTTTLLDNLKLDDPWLPPSSWESIPSESGPPFSSHSSSSHHPLRDASSVSEASLVRLAMNALQGVQSALISIEKISNAFCSDPADRTFHQIPNYFRNSNLDDNFLGMRQHENLEPGEVQDSHDGKAQRQREENPPYSLVNHAFSVAVGKIIEGYMCSLDTLYASVRFRHLLGSVEMPLDACSTVGCLTTVFHSEITLLELYLHTKELRTQIEALGNLCNLYTISFCFSKSSFEDLIVNVTHEFNNFFRGGDLLTYLYAQLQVADPSHSAILKFLFLRSCEPYVGFIRSWIYKAEISDPYKEFIVECINDLPSHRLGKDGMSPDFPLAKIRERDGISVPCFLRDYLIPLVRAGQQLQVLMKLLEFCTYVASEDLTYEDLLPSWHGFSSNYSSNAFPINLGKEDIEARALARGSYYKRMQNKLESLLTKLEFRYQQMVRQFDSEGPNADSHTSVSLKKDSDKVVSHDTTTNDFGDGWNSANAPLKVMVPSAEAKRKLNVDFNDTDSDGSSTMDDLSYVANAHESSECSSSTDGEEKIVSEQLIGIEQNYFSALNFSVNPFNSSSAKPEECEELSHTESDLEEICEGKDALYQFVESYHNGIFLDQISVALESEKPNWSVNGLLKGSFLDGSYGDSSRSNLLDYDPKLSKMGALNDGISYYRKMIATDDTLSEELFTKDEQKNIYGSNVFTLKDGMVHSRDNFLSKNPMFTKNSFLNLKSDPVEGEDTHNFGQSLPYFDFSSVEDPCKGCLENFSADFDSGASAPSIKSVLHDKKRCDQEFLVDKTKIRNVNTLSELKEYKQDDVSSALVSGGSSWESLLGRSSNTTSDDVGDLRESSLGKIDIPLDFIIDKCLLQEIILQYPYSFAKYRS</sequence>
<feature type="domain" description="Gamma tubulin complex component protein N-terminal" evidence="6">
    <location>
        <begin position="115"/>
        <end position="371"/>
    </location>
</feature>
<dbReference type="Proteomes" id="UP000030645">
    <property type="component" value="Unassembled WGS sequence"/>
</dbReference>
<feature type="region of interest" description="Disordered" evidence="5">
    <location>
        <begin position="27"/>
        <end position="50"/>
    </location>
</feature>
<evidence type="ECO:0000256" key="2">
    <source>
        <dbReference type="ARBA" id="ARBA00022701"/>
    </source>
</evidence>